<keyword evidence="3" id="KW-0378">Hydrolase</keyword>
<name>A0A1T4R0L8_9FUSO</name>
<dbReference type="InterPro" id="IPR020891">
    <property type="entry name" value="UPF0758_CS"/>
</dbReference>
<dbReference type="CDD" id="cd08071">
    <property type="entry name" value="MPN_DUF2466"/>
    <property type="match status" value="1"/>
</dbReference>
<dbReference type="GO" id="GO:0008237">
    <property type="term" value="F:metallopeptidase activity"/>
    <property type="evidence" value="ECO:0007669"/>
    <property type="project" value="UniProtKB-KW"/>
</dbReference>
<dbReference type="InterPro" id="IPR037518">
    <property type="entry name" value="MPN"/>
</dbReference>
<dbReference type="RefSeq" id="WP_078694948.1">
    <property type="nucleotide sequence ID" value="NZ_FUWX01000038.1"/>
</dbReference>
<dbReference type="Gene3D" id="3.40.140.10">
    <property type="entry name" value="Cytidine Deaminase, domain 2"/>
    <property type="match status" value="1"/>
</dbReference>
<gene>
    <name evidence="7" type="ORF">SAMN02745174_02538</name>
</gene>
<reference evidence="7 8" key="1">
    <citation type="submission" date="2017-02" db="EMBL/GenBank/DDBJ databases">
        <authorList>
            <person name="Peterson S.W."/>
        </authorList>
    </citation>
    <scope>NUCLEOTIDE SEQUENCE [LARGE SCALE GENOMIC DNA]</scope>
    <source>
        <strain evidence="7 8">ATCC 700028</strain>
    </source>
</reference>
<evidence type="ECO:0000256" key="4">
    <source>
        <dbReference type="ARBA" id="ARBA00022833"/>
    </source>
</evidence>
<evidence type="ECO:0000259" key="6">
    <source>
        <dbReference type="PROSITE" id="PS50249"/>
    </source>
</evidence>
<evidence type="ECO:0000256" key="2">
    <source>
        <dbReference type="ARBA" id="ARBA00022723"/>
    </source>
</evidence>
<organism evidence="7 8">
    <name type="scientific">Cetobacterium ceti</name>
    <dbReference type="NCBI Taxonomy" id="180163"/>
    <lineage>
        <taxon>Bacteria</taxon>
        <taxon>Fusobacteriati</taxon>
        <taxon>Fusobacteriota</taxon>
        <taxon>Fusobacteriia</taxon>
        <taxon>Fusobacteriales</taxon>
        <taxon>Fusobacteriaceae</taxon>
        <taxon>Cetobacterium</taxon>
    </lineage>
</organism>
<keyword evidence="4" id="KW-0862">Zinc</keyword>
<protein>
    <submittedName>
        <fullName evidence="7">DNA repair protein RadC</fullName>
    </submittedName>
</protein>
<dbReference type="PROSITE" id="PS01302">
    <property type="entry name" value="UPF0758"/>
    <property type="match status" value="1"/>
</dbReference>
<dbReference type="AlphaFoldDB" id="A0A1T4R0L8"/>
<proteinExistence type="predicted"/>
<evidence type="ECO:0000256" key="3">
    <source>
        <dbReference type="ARBA" id="ARBA00022801"/>
    </source>
</evidence>
<dbReference type="GO" id="GO:0046872">
    <property type="term" value="F:metal ion binding"/>
    <property type="evidence" value="ECO:0007669"/>
    <property type="project" value="UniProtKB-KW"/>
</dbReference>
<keyword evidence="5" id="KW-0482">Metalloprotease</keyword>
<evidence type="ECO:0000313" key="7">
    <source>
        <dbReference type="EMBL" id="SKA09543.1"/>
    </source>
</evidence>
<evidence type="ECO:0000256" key="5">
    <source>
        <dbReference type="ARBA" id="ARBA00023049"/>
    </source>
</evidence>
<dbReference type="Proteomes" id="UP000191153">
    <property type="component" value="Unassembled WGS sequence"/>
</dbReference>
<dbReference type="STRING" id="180163.SAMN02745174_02538"/>
<dbReference type="InterPro" id="IPR025657">
    <property type="entry name" value="RadC_JAB"/>
</dbReference>
<keyword evidence="1" id="KW-0645">Protease</keyword>
<dbReference type="PANTHER" id="PTHR30471:SF3">
    <property type="entry name" value="UPF0758 PROTEIN YEES-RELATED"/>
    <property type="match status" value="1"/>
</dbReference>
<dbReference type="GO" id="GO:0006508">
    <property type="term" value="P:proteolysis"/>
    <property type="evidence" value="ECO:0007669"/>
    <property type="project" value="UniProtKB-KW"/>
</dbReference>
<dbReference type="Pfam" id="PF04002">
    <property type="entry name" value="RadC"/>
    <property type="match status" value="1"/>
</dbReference>
<feature type="domain" description="MPN" evidence="6">
    <location>
        <begin position="51"/>
        <end position="173"/>
    </location>
</feature>
<keyword evidence="8" id="KW-1185">Reference proteome</keyword>
<dbReference type="PROSITE" id="PS50249">
    <property type="entry name" value="MPN"/>
    <property type="match status" value="1"/>
</dbReference>
<evidence type="ECO:0000313" key="8">
    <source>
        <dbReference type="Proteomes" id="UP000191153"/>
    </source>
</evidence>
<sequence length="175" mass="20623">MRKILDFLKCKDIDEVIERMKSYEINEEIEEFRELMDTITKGNLNKKDLVTVKGKTELLEYLRGNIGFKNTEEFKVIFLNSSNYLVGEETLFRGTVDRSIVYPRLIIEKALKYPTKGIIFAHNHPSGNFTPSRKDIDLTKDLEDLLRKIDIKIIDHIILTEENYYSFYENGLIDY</sequence>
<keyword evidence="2" id="KW-0479">Metal-binding</keyword>
<dbReference type="InterPro" id="IPR001405">
    <property type="entry name" value="UPF0758"/>
</dbReference>
<accession>A0A1T4R0L8</accession>
<evidence type="ECO:0000256" key="1">
    <source>
        <dbReference type="ARBA" id="ARBA00022670"/>
    </source>
</evidence>
<dbReference type="EMBL" id="FUWX01000038">
    <property type="protein sequence ID" value="SKA09543.1"/>
    <property type="molecule type" value="Genomic_DNA"/>
</dbReference>
<dbReference type="OrthoDB" id="9804482at2"/>
<dbReference type="PANTHER" id="PTHR30471">
    <property type="entry name" value="DNA REPAIR PROTEIN RADC"/>
    <property type="match status" value="1"/>
</dbReference>